<name>A0AC59YWM2_RANTA</name>
<dbReference type="Proteomes" id="UP001162501">
    <property type="component" value="Chromosome 20"/>
</dbReference>
<sequence>MSQHVLFASGGRTTLLQELSIGDLGRDPDSVITGGQVPGDRVERSQVEGIVSSERKPKALPHRDWHLRAVRSNPAMSRVAAAGLSARVRAGSRGTWVGAQEPASLPPRGWGDRPSPTIVAFTIVNSNNPVT</sequence>
<evidence type="ECO:0000313" key="1">
    <source>
        <dbReference type="EMBL" id="CAN0038665.1"/>
    </source>
</evidence>
<proteinExistence type="predicted"/>
<organism evidence="1 2">
    <name type="scientific">Rangifer tarandus platyrhynchus</name>
    <name type="common">Svalbard reindeer</name>
    <dbReference type="NCBI Taxonomy" id="3082113"/>
    <lineage>
        <taxon>Eukaryota</taxon>
        <taxon>Metazoa</taxon>
        <taxon>Chordata</taxon>
        <taxon>Craniata</taxon>
        <taxon>Vertebrata</taxon>
        <taxon>Euteleostomi</taxon>
        <taxon>Mammalia</taxon>
        <taxon>Eutheria</taxon>
        <taxon>Laurasiatheria</taxon>
        <taxon>Artiodactyla</taxon>
        <taxon>Ruminantia</taxon>
        <taxon>Pecora</taxon>
        <taxon>Cervidae</taxon>
        <taxon>Odocoileinae</taxon>
        <taxon>Rangifer</taxon>
    </lineage>
</organism>
<gene>
    <name evidence="1" type="ORF">MRATA1EN22A_LOCUS11125</name>
</gene>
<reference evidence="1" key="2">
    <citation type="submission" date="2025-03" db="EMBL/GenBank/DDBJ databases">
        <authorList>
            <consortium name="ELIXIR-Norway"/>
            <consortium name="Elixir Norway"/>
        </authorList>
    </citation>
    <scope>NUCLEOTIDE SEQUENCE</scope>
</reference>
<dbReference type="EMBL" id="OX596104">
    <property type="protein sequence ID" value="CAN0038665.1"/>
    <property type="molecule type" value="Genomic_DNA"/>
</dbReference>
<accession>A0AC59YWM2</accession>
<evidence type="ECO:0000313" key="2">
    <source>
        <dbReference type="Proteomes" id="UP001162501"/>
    </source>
</evidence>
<protein>
    <submittedName>
        <fullName evidence="1">Uncharacterized protein</fullName>
    </submittedName>
</protein>
<reference evidence="1" key="1">
    <citation type="submission" date="2023-05" db="EMBL/GenBank/DDBJ databases">
        <authorList>
            <consortium name="ELIXIR-Norway"/>
        </authorList>
    </citation>
    <scope>NUCLEOTIDE SEQUENCE</scope>
</reference>